<name>A0A4R1B7Z4_9BACT</name>
<gene>
    <name evidence="1" type="ORF">EPD60_13175</name>
</gene>
<evidence type="ECO:0000313" key="2">
    <source>
        <dbReference type="Proteomes" id="UP000295334"/>
    </source>
</evidence>
<dbReference type="OrthoDB" id="655798at2"/>
<dbReference type="Proteomes" id="UP000295334">
    <property type="component" value="Unassembled WGS sequence"/>
</dbReference>
<proteinExistence type="predicted"/>
<dbReference type="AlphaFoldDB" id="A0A4R1B7Z4"/>
<keyword evidence="2" id="KW-1185">Reference proteome</keyword>
<dbReference type="EMBL" id="SJZI01000046">
    <property type="protein sequence ID" value="TCJ13337.1"/>
    <property type="molecule type" value="Genomic_DNA"/>
</dbReference>
<accession>A0A4R1B7Z4</accession>
<evidence type="ECO:0000313" key="1">
    <source>
        <dbReference type="EMBL" id="TCJ13337.1"/>
    </source>
</evidence>
<sequence>MFEKIPAFNELLAGLRPDGSEPDTLYLAVARELERSGRHDFKSRASFIRDQCAGFDGRTIFQKYRLKWNIPVFPDELVGLADFKRGFLYRFRDHSADWSGAAAAIAWWLGSEEARTVRVYERWEKRDGIPVCTETRTGAFPEIRDAVARR</sequence>
<organism evidence="1 2">
    <name type="scientific">Flaviaesturariibacter flavus</name>
    <dbReference type="NCBI Taxonomy" id="2502780"/>
    <lineage>
        <taxon>Bacteria</taxon>
        <taxon>Pseudomonadati</taxon>
        <taxon>Bacteroidota</taxon>
        <taxon>Chitinophagia</taxon>
        <taxon>Chitinophagales</taxon>
        <taxon>Chitinophagaceae</taxon>
        <taxon>Flaviaestuariibacter</taxon>
    </lineage>
</organism>
<reference evidence="1 2" key="1">
    <citation type="submission" date="2019-03" db="EMBL/GenBank/DDBJ databases">
        <authorList>
            <person name="Kim M.K.M."/>
        </authorList>
    </citation>
    <scope>NUCLEOTIDE SEQUENCE [LARGE SCALE GENOMIC DNA]</scope>
    <source>
        <strain evidence="1 2">17J68-12</strain>
    </source>
</reference>
<dbReference type="RefSeq" id="WP_131449993.1">
    <property type="nucleotide sequence ID" value="NZ_SJZI01000046.1"/>
</dbReference>
<comment type="caution">
    <text evidence="1">The sequence shown here is derived from an EMBL/GenBank/DDBJ whole genome shotgun (WGS) entry which is preliminary data.</text>
</comment>
<protein>
    <submittedName>
        <fullName evidence="1">Uncharacterized protein</fullName>
    </submittedName>
</protein>